<keyword evidence="2" id="KW-1185">Reference proteome</keyword>
<dbReference type="AlphaFoldDB" id="A0A9P8TXS5"/>
<dbReference type="EMBL" id="JAIWOZ010000002">
    <property type="protein sequence ID" value="KAH6609049.1"/>
    <property type="molecule type" value="Genomic_DNA"/>
</dbReference>
<evidence type="ECO:0000313" key="2">
    <source>
        <dbReference type="Proteomes" id="UP000827724"/>
    </source>
</evidence>
<dbReference type="Proteomes" id="UP000827724">
    <property type="component" value="Unassembled WGS sequence"/>
</dbReference>
<gene>
    <name evidence="1" type="ORF">Trco_002395</name>
</gene>
<sequence length="74" mass="8178">MPAYASAYVEKLVRNATSLVSRGKDAEEFLKHEVSQLVAWCASSKAAGAVMMMWLLFVLAATDEDPQSRVERES</sequence>
<organism evidence="1 2">
    <name type="scientific">Trichoderma cornu-damae</name>
    <dbReference type="NCBI Taxonomy" id="654480"/>
    <lineage>
        <taxon>Eukaryota</taxon>
        <taxon>Fungi</taxon>
        <taxon>Dikarya</taxon>
        <taxon>Ascomycota</taxon>
        <taxon>Pezizomycotina</taxon>
        <taxon>Sordariomycetes</taxon>
        <taxon>Hypocreomycetidae</taxon>
        <taxon>Hypocreales</taxon>
        <taxon>Hypocreaceae</taxon>
        <taxon>Trichoderma</taxon>
    </lineage>
</organism>
<name>A0A9P8TXS5_9HYPO</name>
<proteinExistence type="predicted"/>
<evidence type="ECO:0000313" key="1">
    <source>
        <dbReference type="EMBL" id="KAH6609049.1"/>
    </source>
</evidence>
<protein>
    <submittedName>
        <fullName evidence="1">Uncharacterized protein</fullName>
    </submittedName>
</protein>
<comment type="caution">
    <text evidence="1">The sequence shown here is derived from an EMBL/GenBank/DDBJ whole genome shotgun (WGS) entry which is preliminary data.</text>
</comment>
<reference evidence="1" key="1">
    <citation type="submission" date="2021-08" db="EMBL/GenBank/DDBJ databases">
        <title>Chromosome-Level Trichoderma cornu-damae using Hi-C Data.</title>
        <authorList>
            <person name="Kim C.S."/>
        </authorList>
    </citation>
    <scope>NUCLEOTIDE SEQUENCE</scope>
    <source>
        <strain evidence="1">KA19-0412C</strain>
    </source>
</reference>
<accession>A0A9P8TXS5</accession>